<name>A0A7W6HVS5_9BACT</name>
<evidence type="ECO:0000256" key="1">
    <source>
        <dbReference type="SAM" id="SignalP"/>
    </source>
</evidence>
<accession>A0A7W6HVS5</accession>
<dbReference type="Proteomes" id="UP000546007">
    <property type="component" value="Unassembled WGS sequence"/>
</dbReference>
<evidence type="ECO:0000313" key="3">
    <source>
        <dbReference type="Proteomes" id="UP000546007"/>
    </source>
</evidence>
<comment type="caution">
    <text evidence="2">The sequence shown here is derived from an EMBL/GenBank/DDBJ whole genome shotgun (WGS) entry which is preliminary data.</text>
</comment>
<feature type="signal peptide" evidence="1">
    <location>
        <begin position="1"/>
        <end position="18"/>
    </location>
</feature>
<gene>
    <name evidence="2" type="ORF">GGR14_001611</name>
</gene>
<evidence type="ECO:0008006" key="4">
    <source>
        <dbReference type="Google" id="ProtNLM"/>
    </source>
</evidence>
<organism evidence="2 3">
    <name type="scientific">Butyricimonas faecihominis</name>
    <dbReference type="NCBI Taxonomy" id="1472416"/>
    <lineage>
        <taxon>Bacteria</taxon>
        <taxon>Pseudomonadati</taxon>
        <taxon>Bacteroidota</taxon>
        <taxon>Bacteroidia</taxon>
        <taxon>Bacteroidales</taxon>
        <taxon>Odoribacteraceae</taxon>
        <taxon>Butyricimonas</taxon>
    </lineage>
</organism>
<keyword evidence="1" id="KW-0732">Signal</keyword>
<evidence type="ECO:0000313" key="2">
    <source>
        <dbReference type="EMBL" id="MBB4025827.1"/>
    </source>
</evidence>
<dbReference type="Gene3D" id="2.30.180.10">
    <property type="entry name" value="FAS1 domain"/>
    <property type="match status" value="1"/>
</dbReference>
<dbReference type="RefSeq" id="WP_124317153.1">
    <property type="nucleotide sequence ID" value="NZ_AP028155.1"/>
</dbReference>
<feature type="chain" id="PRO_5030719273" description="FAS1 domain-containing protein" evidence="1">
    <location>
        <begin position="19"/>
        <end position="213"/>
    </location>
</feature>
<sequence>MRVIILILCCMGVLSACTQQDVINSGVSSPYHDCNMMDYMRGDTYNWELTVQMIEHAGLTDLFEGKVDTMPVITFWGIPSYSIQRFIFDSHENEDLTKVYTKVSDIPKSLCREFLLKHVTKGKILKEDIAYKNKEFEINESGQDGGTWITCLAGNRFIAYREGSDYAGVPDAGEVNLRCWSPSWGKIPMSSPDIQPTNGVVHALNYSYRLGHI</sequence>
<keyword evidence="3" id="KW-1185">Reference proteome</keyword>
<dbReference type="InterPro" id="IPR036378">
    <property type="entry name" value="FAS1_dom_sf"/>
</dbReference>
<dbReference type="GeneID" id="93100343"/>
<proteinExistence type="predicted"/>
<reference evidence="2 3" key="1">
    <citation type="submission" date="2020-08" db="EMBL/GenBank/DDBJ databases">
        <title>Genomic Encyclopedia of Type Strains, Phase IV (KMG-IV): sequencing the most valuable type-strain genomes for metagenomic binning, comparative biology and taxonomic classification.</title>
        <authorList>
            <person name="Goeker M."/>
        </authorList>
    </citation>
    <scope>NUCLEOTIDE SEQUENCE [LARGE SCALE GENOMIC DNA]</scope>
    <source>
        <strain evidence="2 3">DSM 105721</strain>
    </source>
</reference>
<dbReference type="AlphaFoldDB" id="A0A7W6HVS5"/>
<dbReference type="PROSITE" id="PS51257">
    <property type="entry name" value="PROKAR_LIPOPROTEIN"/>
    <property type="match status" value="1"/>
</dbReference>
<protein>
    <recommendedName>
        <fullName evidence="4">FAS1 domain-containing protein</fullName>
    </recommendedName>
</protein>
<dbReference type="EMBL" id="JACIES010000003">
    <property type="protein sequence ID" value="MBB4025827.1"/>
    <property type="molecule type" value="Genomic_DNA"/>
</dbReference>
<dbReference type="OrthoDB" id="1097608at2"/>